<protein>
    <submittedName>
        <fullName evidence="2">Uncharacterized protein</fullName>
    </submittedName>
</protein>
<evidence type="ECO:0000313" key="3">
    <source>
        <dbReference type="Proteomes" id="UP000738349"/>
    </source>
</evidence>
<proteinExistence type="predicted"/>
<evidence type="ECO:0000256" key="1">
    <source>
        <dbReference type="SAM" id="MobiDB-lite"/>
    </source>
</evidence>
<dbReference type="Proteomes" id="UP000738349">
    <property type="component" value="Unassembled WGS sequence"/>
</dbReference>
<reference evidence="2" key="1">
    <citation type="journal article" date="2021" name="Nat. Commun.">
        <title>Genetic determinants of endophytism in the Arabidopsis root mycobiome.</title>
        <authorList>
            <person name="Mesny F."/>
            <person name="Miyauchi S."/>
            <person name="Thiergart T."/>
            <person name="Pickel B."/>
            <person name="Atanasova L."/>
            <person name="Karlsson M."/>
            <person name="Huettel B."/>
            <person name="Barry K.W."/>
            <person name="Haridas S."/>
            <person name="Chen C."/>
            <person name="Bauer D."/>
            <person name="Andreopoulos W."/>
            <person name="Pangilinan J."/>
            <person name="LaButti K."/>
            <person name="Riley R."/>
            <person name="Lipzen A."/>
            <person name="Clum A."/>
            <person name="Drula E."/>
            <person name="Henrissat B."/>
            <person name="Kohler A."/>
            <person name="Grigoriev I.V."/>
            <person name="Martin F.M."/>
            <person name="Hacquard S."/>
        </authorList>
    </citation>
    <scope>NUCLEOTIDE SEQUENCE</scope>
    <source>
        <strain evidence="2">MPI-CAGE-AT-0147</strain>
    </source>
</reference>
<gene>
    <name evidence="2" type="ORF">EDB81DRAFT_763396</name>
</gene>
<feature type="region of interest" description="Disordered" evidence="1">
    <location>
        <begin position="131"/>
        <end position="158"/>
    </location>
</feature>
<organism evidence="2 3">
    <name type="scientific">Dactylonectria macrodidyma</name>
    <dbReference type="NCBI Taxonomy" id="307937"/>
    <lineage>
        <taxon>Eukaryota</taxon>
        <taxon>Fungi</taxon>
        <taxon>Dikarya</taxon>
        <taxon>Ascomycota</taxon>
        <taxon>Pezizomycotina</taxon>
        <taxon>Sordariomycetes</taxon>
        <taxon>Hypocreomycetidae</taxon>
        <taxon>Hypocreales</taxon>
        <taxon>Nectriaceae</taxon>
        <taxon>Dactylonectria</taxon>
    </lineage>
</organism>
<evidence type="ECO:0000313" key="2">
    <source>
        <dbReference type="EMBL" id="KAH7132887.1"/>
    </source>
</evidence>
<name>A0A9P9ITJ6_9HYPO</name>
<accession>A0A9P9ITJ6</accession>
<comment type="caution">
    <text evidence="2">The sequence shown here is derived from an EMBL/GenBank/DDBJ whole genome shotgun (WGS) entry which is preliminary data.</text>
</comment>
<feature type="region of interest" description="Disordered" evidence="1">
    <location>
        <begin position="183"/>
        <end position="215"/>
    </location>
</feature>
<feature type="compositionally biased region" description="Polar residues" evidence="1">
    <location>
        <begin position="70"/>
        <end position="89"/>
    </location>
</feature>
<feature type="compositionally biased region" description="Low complexity" evidence="1">
    <location>
        <begin position="133"/>
        <end position="146"/>
    </location>
</feature>
<feature type="compositionally biased region" description="Basic and acidic residues" evidence="1">
    <location>
        <begin position="17"/>
        <end position="26"/>
    </location>
</feature>
<sequence length="242" mass="25166">MGGGPAVVAEAPPDPGPEDHADHANSTDDTTVSEDAHAALPKETTGLVWSKESAGSHGATPDTEKCDKASLQSSQSGDDIAKDNNSPEYNETGDKEDQNTENNICCCWPEEVKVVELSCVVGEPPMEAAREVGATTTTTHDAGATDEPSNSAANLPEPCGGVTQLTHAAVAAVAAVQKWPCKSTAAQGEDGDGDGKKEAGDEDDENSDGWTELGRLPDLLSEYVGGPRKKAAQSVVSKFFWD</sequence>
<dbReference type="AlphaFoldDB" id="A0A9P9ITJ6"/>
<dbReference type="EMBL" id="JAGMUV010000016">
    <property type="protein sequence ID" value="KAH7132887.1"/>
    <property type="molecule type" value="Genomic_DNA"/>
</dbReference>
<keyword evidence="3" id="KW-1185">Reference proteome</keyword>
<feature type="region of interest" description="Disordered" evidence="1">
    <location>
        <begin position="1"/>
        <end position="101"/>
    </location>
</feature>